<evidence type="ECO:0000313" key="2">
    <source>
        <dbReference type="EMBL" id="EEQ99104.1"/>
    </source>
</evidence>
<keyword evidence="3" id="KW-1185">Reference proteome</keyword>
<gene>
    <name evidence="2" type="ORF">Pmar_PMAR019752</name>
</gene>
<feature type="compositionally biased region" description="Polar residues" evidence="1">
    <location>
        <begin position="281"/>
        <end position="297"/>
    </location>
</feature>
<organism evidence="3">
    <name type="scientific">Perkinsus marinus (strain ATCC 50983 / TXsc)</name>
    <dbReference type="NCBI Taxonomy" id="423536"/>
    <lineage>
        <taxon>Eukaryota</taxon>
        <taxon>Sar</taxon>
        <taxon>Alveolata</taxon>
        <taxon>Perkinsozoa</taxon>
        <taxon>Perkinsea</taxon>
        <taxon>Perkinsida</taxon>
        <taxon>Perkinsidae</taxon>
        <taxon>Perkinsus</taxon>
    </lineage>
</organism>
<feature type="region of interest" description="Disordered" evidence="1">
    <location>
        <begin position="200"/>
        <end position="297"/>
    </location>
</feature>
<dbReference type="AlphaFoldDB" id="C5LW34"/>
<dbReference type="EMBL" id="GG686046">
    <property type="protein sequence ID" value="EEQ99104.1"/>
    <property type="molecule type" value="Genomic_DNA"/>
</dbReference>
<name>C5LW34_PERM5</name>
<sequence length="297" mass="31018">MADCIIETSSHSRTPSKVHDTTTKEDVPPKDTEGVITRRKAAALAAAAVVVESSSGSGTGNDDAVAVEDGSVGPSTDAENAVIPSIKEQQPLKEAAVAAAAALLGSSGKDGNQGNEAEDDAAKALGLNPSPPATVLPASAQPFLADIPVEKPSASEIRRNLTPREARQLAELQYHEQLRAYQRWVAAVADAMRERATATAAATTAASIMEQQKGEVEDHDGEDDNAEHKAHEEAFEEDSKRSHVVVVGDDETTVSPARKAPKTSATVTVPRPDQAKEGLTESPSTMLDSANNNATIS</sequence>
<feature type="region of interest" description="Disordered" evidence="1">
    <location>
        <begin position="1"/>
        <end position="34"/>
    </location>
</feature>
<accession>C5LW34</accession>
<dbReference type="GeneID" id="9044428"/>
<proteinExistence type="predicted"/>
<dbReference type="Proteomes" id="UP000007800">
    <property type="component" value="Unassembled WGS sequence"/>
</dbReference>
<feature type="compositionally biased region" description="Basic and acidic residues" evidence="1">
    <location>
        <begin position="17"/>
        <end position="33"/>
    </location>
</feature>
<evidence type="ECO:0000313" key="3">
    <source>
        <dbReference type="Proteomes" id="UP000007800"/>
    </source>
</evidence>
<protein>
    <submittedName>
        <fullName evidence="2">Uncharacterized protein</fullName>
    </submittedName>
</protein>
<evidence type="ECO:0000256" key="1">
    <source>
        <dbReference type="SAM" id="MobiDB-lite"/>
    </source>
</evidence>
<dbReference type="InParanoid" id="C5LW34"/>
<feature type="compositionally biased region" description="Basic and acidic residues" evidence="1">
    <location>
        <begin position="226"/>
        <end position="241"/>
    </location>
</feature>
<feature type="region of interest" description="Disordered" evidence="1">
    <location>
        <begin position="51"/>
        <end position="79"/>
    </location>
</feature>
<feature type="region of interest" description="Disordered" evidence="1">
    <location>
        <begin position="105"/>
        <end position="137"/>
    </location>
</feature>
<reference evidence="2 3" key="1">
    <citation type="submission" date="2008-07" db="EMBL/GenBank/DDBJ databases">
        <authorList>
            <person name="El-Sayed N."/>
            <person name="Caler E."/>
            <person name="Inman J."/>
            <person name="Amedeo P."/>
            <person name="Hass B."/>
            <person name="Wortman J."/>
        </authorList>
    </citation>
    <scope>NUCLEOTIDE SEQUENCE [LARGE SCALE GENOMIC DNA]</scope>
    <source>
        <strain evidence="3">ATCC 50983 / TXsc</strain>
    </source>
</reference>
<dbReference type="RefSeq" id="XP_002766387.1">
    <property type="nucleotide sequence ID" value="XM_002766341.1"/>
</dbReference>